<gene>
    <name evidence="4" type="ORF">BSK56_13060</name>
</gene>
<evidence type="ECO:0000256" key="2">
    <source>
        <dbReference type="ARBA" id="ARBA00023315"/>
    </source>
</evidence>
<evidence type="ECO:0000313" key="5">
    <source>
        <dbReference type="Proteomes" id="UP000187412"/>
    </source>
</evidence>
<proteinExistence type="predicted"/>
<dbReference type="Pfam" id="PF13508">
    <property type="entry name" value="Acetyltransf_7"/>
    <property type="match status" value="1"/>
</dbReference>
<reference evidence="4 5" key="1">
    <citation type="submission" date="2016-10" db="EMBL/GenBank/DDBJ databases">
        <title>Paenibacillus species isolates.</title>
        <authorList>
            <person name="Beno S.M."/>
        </authorList>
    </citation>
    <scope>NUCLEOTIDE SEQUENCE [LARGE SCALE GENOMIC DNA]</scope>
    <source>
        <strain evidence="4 5">FSL H7-0744</strain>
    </source>
</reference>
<comment type="caution">
    <text evidence="4">The sequence shown here is derived from an EMBL/GenBank/DDBJ whole genome shotgun (WGS) entry which is preliminary data.</text>
</comment>
<dbReference type="NCBIfam" id="NF007853">
    <property type="entry name" value="PRK10562.1"/>
    <property type="match status" value="1"/>
</dbReference>
<keyword evidence="2" id="KW-0012">Acyltransferase</keyword>
<keyword evidence="1" id="KW-0808">Transferase</keyword>
<sequence length="143" mass="17066">MKIELHKQSDIDTLTDIWYKGSIQAHDFIDQEYWLSQKTEMRDKYIPMSDTYVIYNQAEIVGFVSMVEDYLAALFIDTSYQKNGYGKELINFMKIQKSKITLKVYKENTSATRFYEKNGFTIKETLLDENTNQEEYLMEWEES</sequence>
<evidence type="ECO:0000256" key="1">
    <source>
        <dbReference type="ARBA" id="ARBA00022679"/>
    </source>
</evidence>
<evidence type="ECO:0000313" key="4">
    <source>
        <dbReference type="EMBL" id="OMD47834.1"/>
    </source>
</evidence>
<dbReference type="Proteomes" id="UP000187412">
    <property type="component" value="Unassembled WGS sequence"/>
</dbReference>
<dbReference type="SUPFAM" id="SSF55729">
    <property type="entry name" value="Acyl-CoA N-acyltransferases (Nat)"/>
    <property type="match status" value="1"/>
</dbReference>
<dbReference type="RefSeq" id="WP_076110912.1">
    <property type="nucleotide sequence ID" value="NZ_MPTB01000014.1"/>
</dbReference>
<dbReference type="PANTHER" id="PTHR43800">
    <property type="entry name" value="PEPTIDYL-LYSINE N-ACETYLTRANSFERASE YJAB"/>
    <property type="match status" value="1"/>
</dbReference>
<keyword evidence="5" id="KW-1185">Reference proteome</keyword>
<accession>A0ABX3HDU6</accession>
<dbReference type="EMBL" id="MPTB01000014">
    <property type="protein sequence ID" value="OMD47834.1"/>
    <property type="molecule type" value="Genomic_DNA"/>
</dbReference>
<feature type="domain" description="N-acetyltransferase" evidence="3">
    <location>
        <begin position="1"/>
        <end position="143"/>
    </location>
</feature>
<dbReference type="Gene3D" id="3.40.630.30">
    <property type="match status" value="1"/>
</dbReference>
<dbReference type="InterPro" id="IPR016181">
    <property type="entry name" value="Acyl_CoA_acyltransferase"/>
</dbReference>
<name>A0ABX3HDU6_PAEBO</name>
<dbReference type="InterPro" id="IPR000182">
    <property type="entry name" value="GNAT_dom"/>
</dbReference>
<dbReference type="PROSITE" id="PS51186">
    <property type="entry name" value="GNAT"/>
    <property type="match status" value="1"/>
</dbReference>
<evidence type="ECO:0000259" key="3">
    <source>
        <dbReference type="PROSITE" id="PS51186"/>
    </source>
</evidence>
<dbReference type="CDD" id="cd04301">
    <property type="entry name" value="NAT_SF"/>
    <property type="match status" value="1"/>
</dbReference>
<dbReference type="PANTHER" id="PTHR43800:SF1">
    <property type="entry name" value="PEPTIDYL-LYSINE N-ACETYLTRANSFERASE YJAB"/>
    <property type="match status" value="1"/>
</dbReference>
<organism evidence="4 5">
    <name type="scientific">Paenibacillus borealis</name>
    <dbReference type="NCBI Taxonomy" id="160799"/>
    <lineage>
        <taxon>Bacteria</taxon>
        <taxon>Bacillati</taxon>
        <taxon>Bacillota</taxon>
        <taxon>Bacilli</taxon>
        <taxon>Bacillales</taxon>
        <taxon>Paenibacillaceae</taxon>
        <taxon>Paenibacillus</taxon>
    </lineage>
</organism>
<protein>
    <submittedName>
        <fullName evidence="4">GNAT family N-acetyltransferase</fullName>
    </submittedName>
</protein>